<evidence type="ECO:0000256" key="6">
    <source>
        <dbReference type="SAM" id="MobiDB-lite"/>
    </source>
</evidence>
<evidence type="ECO:0008006" key="9">
    <source>
        <dbReference type="Google" id="ProtNLM"/>
    </source>
</evidence>
<feature type="compositionally biased region" description="Low complexity" evidence="6">
    <location>
        <begin position="146"/>
        <end position="159"/>
    </location>
</feature>
<dbReference type="GO" id="GO:0003677">
    <property type="term" value="F:DNA binding"/>
    <property type="evidence" value="ECO:0007669"/>
    <property type="project" value="UniProtKB-KW"/>
</dbReference>
<dbReference type="Gene3D" id="2.40.330.10">
    <property type="entry name" value="DNA-binding pseudobarrel domain"/>
    <property type="match status" value="1"/>
</dbReference>
<feature type="region of interest" description="Disordered" evidence="6">
    <location>
        <begin position="137"/>
        <end position="187"/>
    </location>
</feature>
<dbReference type="Proteomes" id="UP001054252">
    <property type="component" value="Unassembled WGS sequence"/>
</dbReference>
<name>A0AAV5J3N5_9ROSI</name>
<proteinExistence type="predicted"/>
<sequence length="187" mass="20690">MAEGHNQKQVVASIIIRRSYLQKLIFPTAVIQTHRHLLPQTLFENRRAAAILKSDRNHRFHVTFSLGRNHERLVLLETGWRDVVHDLGLVEHDEVAISLEDEASSTYTIGVVNRVLAPVEGPQAEEADIYQGGDEINLDQEGDTHATAAAASTSAPSSSRPQGEANSAILKIDLNKLPEESDEEEIN</sequence>
<dbReference type="SUPFAM" id="SSF101936">
    <property type="entry name" value="DNA-binding pseudobarrel domain"/>
    <property type="match status" value="1"/>
</dbReference>
<organism evidence="7 8">
    <name type="scientific">Rubroshorea leprosula</name>
    <dbReference type="NCBI Taxonomy" id="152421"/>
    <lineage>
        <taxon>Eukaryota</taxon>
        <taxon>Viridiplantae</taxon>
        <taxon>Streptophyta</taxon>
        <taxon>Embryophyta</taxon>
        <taxon>Tracheophyta</taxon>
        <taxon>Spermatophyta</taxon>
        <taxon>Magnoliopsida</taxon>
        <taxon>eudicotyledons</taxon>
        <taxon>Gunneridae</taxon>
        <taxon>Pentapetalae</taxon>
        <taxon>rosids</taxon>
        <taxon>malvids</taxon>
        <taxon>Malvales</taxon>
        <taxon>Dipterocarpaceae</taxon>
        <taxon>Rubroshorea</taxon>
    </lineage>
</organism>
<reference evidence="7 8" key="1">
    <citation type="journal article" date="2021" name="Commun. Biol.">
        <title>The genome of Shorea leprosula (Dipterocarpaceae) highlights the ecological relevance of drought in aseasonal tropical rainforests.</title>
        <authorList>
            <person name="Ng K.K.S."/>
            <person name="Kobayashi M.J."/>
            <person name="Fawcett J.A."/>
            <person name="Hatakeyama M."/>
            <person name="Paape T."/>
            <person name="Ng C.H."/>
            <person name="Ang C.C."/>
            <person name="Tnah L.H."/>
            <person name="Lee C.T."/>
            <person name="Nishiyama T."/>
            <person name="Sese J."/>
            <person name="O'Brien M.J."/>
            <person name="Copetti D."/>
            <person name="Mohd Noor M.I."/>
            <person name="Ong R.C."/>
            <person name="Putra M."/>
            <person name="Sireger I.Z."/>
            <person name="Indrioko S."/>
            <person name="Kosugi Y."/>
            <person name="Izuno A."/>
            <person name="Isagi Y."/>
            <person name="Lee S.L."/>
            <person name="Shimizu K.K."/>
        </authorList>
    </citation>
    <scope>NUCLEOTIDE SEQUENCE [LARGE SCALE GENOMIC DNA]</scope>
    <source>
        <strain evidence="7">214</strain>
    </source>
</reference>
<comment type="subcellular location">
    <subcellularLocation>
        <location evidence="1">Nucleus</location>
    </subcellularLocation>
</comment>
<evidence type="ECO:0000256" key="1">
    <source>
        <dbReference type="ARBA" id="ARBA00004123"/>
    </source>
</evidence>
<keyword evidence="4" id="KW-0804">Transcription</keyword>
<dbReference type="InterPro" id="IPR015300">
    <property type="entry name" value="DNA-bd_pseudobarrel_sf"/>
</dbReference>
<keyword evidence="3" id="KW-0238">DNA-binding</keyword>
<keyword evidence="2" id="KW-0805">Transcription regulation</keyword>
<keyword evidence="8" id="KW-1185">Reference proteome</keyword>
<evidence type="ECO:0000256" key="5">
    <source>
        <dbReference type="ARBA" id="ARBA00023242"/>
    </source>
</evidence>
<evidence type="ECO:0000256" key="3">
    <source>
        <dbReference type="ARBA" id="ARBA00023125"/>
    </source>
</evidence>
<evidence type="ECO:0000313" key="8">
    <source>
        <dbReference type="Proteomes" id="UP001054252"/>
    </source>
</evidence>
<gene>
    <name evidence="7" type="ORF">SLEP1_g20744</name>
</gene>
<comment type="caution">
    <text evidence="7">The sequence shown here is derived from an EMBL/GenBank/DDBJ whole genome shotgun (WGS) entry which is preliminary data.</text>
</comment>
<evidence type="ECO:0000256" key="4">
    <source>
        <dbReference type="ARBA" id="ARBA00023163"/>
    </source>
</evidence>
<evidence type="ECO:0000313" key="7">
    <source>
        <dbReference type="EMBL" id="GKV09204.1"/>
    </source>
</evidence>
<dbReference type="EMBL" id="BPVZ01000030">
    <property type="protein sequence ID" value="GKV09204.1"/>
    <property type="molecule type" value="Genomic_DNA"/>
</dbReference>
<protein>
    <recommendedName>
        <fullName evidence="9">TF-B3 domain-containing protein</fullName>
    </recommendedName>
</protein>
<evidence type="ECO:0000256" key="2">
    <source>
        <dbReference type="ARBA" id="ARBA00023015"/>
    </source>
</evidence>
<keyword evidence="5" id="KW-0539">Nucleus</keyword>
<dbReference type="AlphaFoldDB" id="A0AAV5J3N5"/>
<dbReference type="GO" id="GO:0005634">
    <property type="term" value="C:nucleus"/>
    <property type="evidence" value="ECO:0007669"/>
    <property type="project" value="UniProtKB-SubCell"/>
</dbReference>
<accession>A0AAV5J3N5</accession>